<dbReference type="EMBL" id="VZDO01000001">
    <property type="protein sequence ID" value="KAB0682797.1"/>
    <property type="molecule type" value="Genomic_DNA"/>
</dbReference>
<evidence type="ECO:0000259" key="4">
    <source>
        <dbReference type="Pfam" id="PF01464"/>
    </source>
</evidence>
<dbReference type="PANTHER" id="PTHR37423:SF2">
    <property type="entry name" value="MEMBRANE-BOUND LYTIC MUREIN TRANSGLYCOSYLASE C"/>
    <property type="match status" value="1"/>
</dbReference>
<dbReference type="SUPFAM" id="SSF53955">
    <property type="entry name" value="Lysozyme-like"/>
    <property type="match status" value="1"/>
</dbReference>
<comment type="similarity">
    <text evidence="1">Belongs to the transglycosylase Slt family.</text>
</comment>
<name>A0A7V7TYJ9_9HYPH</name>
<dbReference type="Proteomes" id="UP000432089">
    <property type="component" value="Unassembled WGS sequence"/>
</dbReference>
<dbReference type="AlphaFoldDB" id="A0A7V7TYJ9"/>
<feature type="domain" description="Transglycosylase SLT" evidence="4">
    <location>
        <begin position="45"/>
        <end position="145"/>
    </location>
</feature>
<feature type="signal peptide" evidence="3">
    <location>
        <begin position="1"/>
        <end position="25"/>
    </location>
</feature>
<proteinExistence type="inferred from homology"/>
<feature type="chain" id="PRO_5031171232" evidence="3">
    <location>
        <begin position="26"/>
        <end position="250"/>
    </location>
</feature>
<dbReference type="InterPro" id="IPR023346">
    <property type="entry name" value="Lysozyme-like_dom_sf"/>
</dbReference>
<comment type="caution">
    <text evidence="5">The sequence shown here is derived from an EMBL/GenBank/DDBJ whole genome shotgun (WGS) entry which is preliminary data.</text>
</comment>
<dbReference type="PANTHER" id="PTHR37423">
    <property type="entry name" value="SOLUBLE LYTIC MUREIN TRANSGLYCOSYLASE-RELATED"/>
    <property type="match status" value="1"/>
</dbReference>
<accession>A0A7V7TYJ9</accession>
<protein>
    <submittedName>
        <fullName evidence="5">Lytic transglycosylase domain-containing protein</fullName>
    </submittedName>
</protein>
<sequence>MAPPLHTLLAAAGLVLTLACGSSLAADESLARIRKASFAADACRVIAEEAERQALPASFFARLIWRESLFNPAAVSWKGAQGIAQFLPSTAAERGLADPFDAAAALTASARYLTDLKARFGNIGLAAAAYNAGPGRVDAWRQGRGGLPLETQDYVLWITGHPAEDWLRAKTELATLPIADGMEFGKACGKLAARGLTAKLPDRPLKAAAWQRMFAAGLGITRVTASRPGRIRVVIDLTKGPARAKAGKRP</sequence>
<dbReference type="InterPro" id="IPR008258">
    <property type="entry name" value="Transglycosylase_SLT_dom_1"/>
</dbReference>
<gene>
    <name evidence="5" type="ORF">F6X38_01570</name>
</gene>
<evidence type="ECO:0000256" key="1">
    <source>
        <dbReference type="ARBA" id="ARBA00007734"/>
    </source>
</evidence>
<keyword evidence="6" id="KW-1185">Reference proteome</keyword>
<dbReference type="CDD" id="cd00254">
    <property type="entry name" value="LT-like"/>
    <property type="match status" value="1"/>
</dbReference>
<dbReference type="Pfam" id="PF01464">
    <property type="entry name" value="SLT"/>
    <property type="match status" value="1"/>
</dbReference>
<evidence type="ECO:0000313" key="6">
    <source>
        <dbReference type="Proteomes" id="UP000432089"/>
    </source>
</evidence>
<evidence type="ECO:0000256" key="3">
    <source>
        <dbReference type="SAM" id="SignalP"/>
    </source>
</evidence>
<comment type="similarity">
    <text evidence="2">Belongs to the virb1 family.</text>
</comment>
<organism evidence="5 6">
    <name type="scientific">Plantimonas leprariae</name>
    <dbReference type="NCBI Taxonomy" id="2615207"/>
    <lineage>
        <taxon>Bacteria</taxon>
        <taxon>Pseudomonadati</taxon>
        <taxon>Pseudomonadota</taxon>
        <taxon>Alphaproteobacteria</taxon>
        <taxon>Hyphomicrobiales</taxon>
        <taxon>Aurantimonadaceae</taxon>
        <taxon>Plantimonas</taxon>
    </lineage>
</organism>
<keyword evidence="3" id="KW-0732">Signal</keyword>
<reference evidence="5 6" key="1">
    <citation type="submission" date="2019-09" db="EMBL/GenBank/DDBJ databases">
        <title>YIM 132180 draft genome.</title>
        <authorList>
            <person name="Zhang K."/>
        </authorList>
    </citation>
    <scope>NUCLEOTIDE SEQUENCE [LARGE SCALE GENOMIC DNA]</scope>
    <source>
        <strain evidence="5 6">YIM 132180</strain>
    </source>
</reference>
<dbReference type="Gene3D" id="1.10.530.10">
    <property type="match status" value="1"/>
</dbReference>
<evidence type="ECO:0000313" key="5">
    <source>
        <dbReference type="EMBL" id="KAB0682797.1"/>
    </source>
</evidence>
<evidence type="ECO:0000256" key="2">
    <source>
        <dbReference type="ARBA" id="ARBA00009387"/>
    </source>
</evidence>